<evidence type="ECO:0000256" key="1">
    <source>
        <dbReference type="SAM" id="MobiDB-lite"/>
    </source>
</evidence>
<name>A0A1A6G1Q5_NEOLE</name>
<sequence>MGQAPPRAPRGPPIGQAPPRAPRGPRIRQACRADPRHPPPAGGDLGRSVLIGCVGGIRQCRRLSSTRVLRQRQPAGDPGI</sequence>
<comment type="caution">
    <text evidence="2">The sequence shown here is derived from an EMBL/GenBank/DDBJ whole genome shotgun (WGS) entry which is preliminary data.</text>
</comment>
<keyword evidence="3" id="KW-1185">Reference proteome</keyword>
<feature type="region of interest" description="Disordered" evidence="1">
    <location>
        <begin position="1"/>
        <end position="47"/>
    </location>
</feature>
<dbReference type="Proteomes" id="UP000092124">
    <property type="component" value="Unassembled WGS sequence"/>
</dbReference>
<organism evidence="2 3">
    <name type="scientific">Neotoma lepida</name>
    <name type="common">Desert woodrat</name>
    <dbReference type="NCBI Taxonomy" id="56216"/>
    <lineage>
        <taxon>Eukaryota</taxon>
        <taxon>Metazoa</taxon>
        <taxon>Chordata</taxon>
        <taxon>Craniata</taxon>
        <taxon>Vertebrata</taxon>
        <taxon>Euteleostomi</taxon>
        <taxon>Mammalia</taxon>
        <taxon>Eutheria</taxon>
        <taxon>Euarchontoglires</taxon>
        <taxon>Glires</taxon>
        <taxon>Rodentia</taxon>
        <taxon>Myomorpha</taxon>
        <taxon>Muroidea</taxon>
        <taxon>Cricetidae</taxon>
        <taxon>Neotominae</taxon>
        <taxon>Neotoma</taxon>
    </lineage>
</organism>
<dbReference type="AlphaFoldDB" id="A0A1A6G1Q5"/>
<accession>A0A1A6G1Q5</accession>
<feature type="compositionally biased region" description="Pro residues" evidence="1">
    <location>
        <begin position="1"/>
        <end position="22"/>
    </location>
</feature>
<reference evidence="2 3" key="1">
    <citation type="submission" date="2016-06" db="EMBL/GenBank/DDBJ databases">
        <title>The Draft Genome Sequence and Annotation of the Desert Woodrat Neotoma lepida.</title>
        <authorList>
            <person name="Campbell M."/>
            <person name="Oakeson K.F."/>
            <person name="Yandell M."/>
            <person name="Halpert J.R."/>
            <person name="Dearing D."/>
        </authorList>
    </citation>
    <scope>NUCLEOTIDE SEQUENCE [LARGE SCALE GENOMIC DNA]</scope>
    <source>
        <strain evidence="2">417</strain>
        <tissue evidence="2">Liver</tissue>
    </source>
</reference>
<dbReference type="EMBL" id="LZPO01107916">
    <property type="protein sequence ID" value="OBS60118.1"/>
    <property type="molecule type" value="Genomic_DNA"/>
</dbReference>
<proteinExistence type="predicted"/>
<gene>
    <name evidence="2" type="ORF">A6R68_08745</name>
</gene>
<evidence type="ECO:0000313" key="3">
    <source>
        <dbReference type="Proteomes" id="UP000092124"/>
    </source>
</evidence>
<evidence type="ECO:0000313" key="2">
    <source>
        <dbReference type="EMBL" id="OBS60118.1"/>
    </source>
</evidence>
<protein>
    <submittedName>
        <fullName evidence="2">Uncharacterized protein</fullName>
    </submittedName>
</protein>